<dbReference type="EMBL" id="CP072793">
    <property type="protein sequence ID" value="QTR54146.1"/>
    <property type="molecule type" value="Genomic_DNA"/>
</dbReference>
<feature type="signal peptide" evidence="1">
    <location>
        <begin position="1"/>
        <end position="23"/>
    </location>
</feature>
<dbReference type="KEGG" id="tun:J9260_03355"/>
<feature type="chain" id="PRO_5037077215" description="DUF1425 domain-containing protein" evidence="1">
    <location>
        <begin position="24"/>
        <end position="130"/>
    </location>
</feature>
<keyword evidence="3" id="KW-1185">Reference proteome</keyword>
<dbReference type="AlphaFoldDB" id="A0A975F9Z8"/>
<evidence type="ECO:0000256" key="1">
    <source>
        <dbReference type="SAM" id="SignalP"/>
    </source>
</evidence>
<reference evidence="2" key="1">
    <citation type="submission" date="2021-04" db="EMBL/GenBank/DDBJ databases">
        <title>Genomics, taxonomy and metabolism of representatives of sulfur bacteria of the genus Thiothrix: Thiothrix fructosivorans QT, Thiothrix unzii A1T and three new species, Thiothrix subterranea sp. nov., Thiothrix litoralis sp. nov. and 'Candidatus Thiothrix anitrata' sp. nov.</title>
        <authorList>
            <person name="Ravin N.V."/>
            <person name="Smolyakov D."/>
            <person name="Rudenko T.S."/>
            <person name="Mardanov A.V."/>
            <person name="Beletsky A.V."/>
            <person name="Markov N.D."/>
            <person name="Fomenkov A.I."/>
            <person name="Roberts R.J."/>
            <person name="Karnachuk O.V."/>
            <person name="Novikov A."/>
            <person name="Grabovich M.Y."/>
        </authorList>
    </citation>
    <scope>NUCLEOTIDE SEQUENCE</scope>
    <source>
        <strain evidence="2">A1</strain>
    </source>
</reference>
<gene>
    <name evidence="2" type="ORF">J9260_03355</name>
</gene>
<sequence>MYKRFLVTTSILLTLLSACTTHPGTPQPIDTTFITQANGISVAFRSLRMESGTTIKGQLHRTGHEPVRTGHVDYAIIDANGSIREQGWVEHSSAIRMRHTNRPSRFSIALKQPLANGEKVRLSYHQGNHP</sequence>
<proteinExistence type="predicted"/>
<name>A0A975F9Z8_9GAMM</name>
<evidence type="ECO:0000313" key="3">
    <source>
        <dbReference type="Proteomes" id="UP000672009"/>
    </source>
</evidence>
<keyword evidence="1" id="KW-0732">Signal</keyword>
<evidence type="ECO:0008006" key="4">
    <source>
        <dbReference type="Google" id="ProtNLM"/>
    </source>
</evidence>
<dbReference type="Proteomes" id="UP000672009">
    <property type="component" value="Chromosome"/>
</dbReference>
<accession>A0A975F9Z8</accession>
<evidence type="ECO:0000313" key="2">
    <source>
        <dbReference type="EMBL" id="QTR54146.1"/>
    </source>
</evidence>
<dbReference type="RefSeq" id="WP_210219646.1">
    <property type="nucleotide sequence ID" value="NZ_CP072793.1"/>
</dbReference>
<organism evidence="2 3">
    <name type="scientific">Thiothrix unzii</name>
    <dbReference type="NCBI Taxonomy" id="111769"/>
    <lineage>
        <taxon>Bacteria</taxon>
        <taxon>Pseudomonadati</taxon>
        <taxon>Pseudomonadota</taxon>
        <taxon>Gammaproteobacteria</taxon>
        <taxon>Thiotrichales</taxon>
        <taxon>Thiotrichaceae</taxon>
        <taxon>Thiothrix</taxon>
    </lineage>
</organism>
<dbReference type="PROSITE" id="PS51257">
    <property type="entry name" value="PROKAR_LIPOPROTEIN"/>
    <property type="match status" value="1"/>
</dbReference>
<protein>
    <recommendedName>
        <fullName evidence="4">DUF1425 domain-containing protein</fullName>
    </recommendedName>
</protein>